<dbReference type="Pfam" id="PF05623">
    <property type="entry name" value="DUF789"/>
    <property type="match status" value="1"/>
</dbReference>
<dbReference type="EMBL" id="JABFUD020000016">
    <property type="protein sequence ID" value="KAI5068091.1"/>
    <property type="molecule type" value="Genomic_DNA"/>
</dbReference>
<feature type="compositionally biased region" description="Basic residues" evidence="1">
    <location>
        <begin position="396"/>
        <end position="408"/>
    </location>
</feature>
<feature type="region of interest" description="Disordered" evidence="1">
    <location>
        <begin position="785"/>
        <end position="805"/>
    </location>
</feature>
<gene>
    <name evidence="2" type="ORF">GOP47_0016436</name>
</gene>
<feature type="compositionally biased region" description="Low complexity" evidence="1">
    <location>
        <begin position="793"/>
        <end position="803"/>
    </location>
</feature>
<reference evidence="2" key="1">
    <citation type="submission" date="2021-01" db="EMBL/GenBank/DDBJ databases">
        <title>Adiantum capillus-veneris genome.</title>
        <authorList>
            <person name="Fang Y."/>
            <person name="Liao Q."/>
        </authorList>
    </citation>
    <scope>NUCLEOTIDE SEQUENCE</scope>
    <source>
        <strain evidence="2">H3</strain>
        <tissue evidence="2">Leaf</tissue>
    </source>
</reference>
<feature type="region of interest" description="Disordered" evidence="1">
    <location>
        <begin position="633"/>
        <end position="677"/>
    </location>
</feature>
<protein>
    <submittedName>
        <fullName evidence="2">Uncharacterized protein</fullName>
    </submittedName>
</protein>
<comment type="caution">
    <text evidence="2">The sequence shown here is derived from an EMBL/GenBank/DDBJ whole genome shotgun (WGS) entry which is preliminary data.</text>
</comment>
<keyword evidence="3" id="KW-1185">Reference proteome</keyword>
<dbReference type="PANTHER" id="PTHR32010">
    <property type="entry name" value="PHOTOSYSTEM II STABILITY/ASSEMBLY FACTOR HCF136, CHLOROPLASTIC"/>
    <property type="match status" value="1"/>
</dbReference>
<dbReference type="Proteomes" id="UP000886520">
    <property type="component" value="Chromosome 16"/>
</dbReference>
<organism evidence="2 3">
    <name type="scientific">Adiantum capillus-veneris</name>
    <name type="common">Maidenhair fern</name>
    <dbReference type="NCBI Taxonomy" id="13818"/>
    <lineage>
        <taxon>Eukaryota</taxon>
        <taxon>Viridiplantae</taxon>
        <taxon>Streptophyta</taxon>
        <taxon>Embryophyta</taxon>
        <taxon>Tracheophyta</taxon>
        <taxon>Polypodiopsida</taxon>
        <taxon>Polypodiidae</taxon>
        <taxon>Polypodiales</taxon>
        <taxon>Pteridineae</taxon>
        <taxon>Pteridaceae</taxon>
        <taxon>Vittarioideae</taxon>
        <taxon>Adiantum</taxon>
    </lineage>
</organism>
<feature type="region of interest" description="Disordered" evidence="1">
    <location>
        <begin position="386"/>
        <end position="412"/>
    </location>
</feature>
<dbReference type="PANTHER" id="PTHR32010:SF18">
    <property type="entry name" value="DUF789 FAMILY PROTEIN"/>
    <property type="match status" value="1"/>
</dbReference>
<accession>A0A9D4UHN2</accession>
<name>A0A9D4UHN2_ADICA</name>
<proteinExistence type="predicted"/>
<sequence>MQTKSFLFPTALGLTPYFQQQKKRHSLPSTSTIENFQALYRAARAGAALLERSKQSGKASSTVICDLAATVEDWKQQIKVKYSIPANQQRLTFTSQRTTKKNFALAKLIPGRQWQIVVDASIEDICKDLRHWRATLRAKNTSAELLQPLVLKETDALASLLRCRTADELREIGVPCCVFFLSFEEWIPPLQIENLSPSNRELRCLDLKVDEEFRENIFSIDLYGDLNGVPIPVPLRYVMNGSQLTTKLFMVEQTAQYREGQKQRYQNRLAPALKGSNAEHCEGSLEVNGQTSCNNDYVLEIEQNCELTAFISRDHHRLRCIVLPVITIPLVETKGSEQHPYICLRNVDGNEGPRVSASNVLALPSISESGEAATIHARSVVEEELPGATPEISTRKNTKKKRKKKAKRAGKEDVKNCTRLRDDATVEAETLCRGPFVKHAQEEAAVYDAANCLNAENTTDTNKDVEDGSQLFAGNNSKPDSTLPVKDPSLAEMENKAKPLKQRASLVQVDQQQTCYPTLAASNCILSTRHQHIYEKDLDCASDPAGHSTTIEAEAEAEFHMGIGTSDETGKVGDASVHKETSPACNPNTALHDHDDVHGYSGLKVVDPVQHNSASGYKSDCYSISKLAGGMKKSKESTNSEFQAESSSSIHRGTIGDHTNSSFQNEREDQSGSHTRVNQHSFWAHRAAEGQYYVPHMSRFNQNFYNGVTPNDSRSSAPFWRHQRDDIPVSSHSWSKPRPLKVDDGGRFPSWSTYRQSRNMPAWEQLPNLRQPSNDSTAPIQWENTASLERPWSSSSKGQSYSSFKMQQRKLDKSNKISENFSDRWQPQGMPDISRVNSNTKAEHTEAFCKELKKDEPDNCLVQGPLLGMNLESELRKSSAGDASEPCINIAQTSANTLNCLQDDQLVSELDISGRQSLNSQIAPHVYEILKAVNASYESWGTYEKVSSKNGKSLCEFERVAKAVAPTVSASTSKQSWKTTGCLCEPLVSRSKHLRQIPDVRLSAFWEWYEEPSSYGLKVKLSEASKRTGSNLQAFFVPYLSAIQLFGWSRKKTTVKSKGMALAQGSSHFDPDFLNQPIFSILLPRPEMNDALHIGEGLPKQTKTSKEAVDLDRFHIDALSSSGRQCHCDVELLFEFFELEKPQHRKPLTDRIKELVSKSELCSDGDPHVLNNAKIEDLHPSSWFAVAWYPIYKIPDESFRSAFLTYHCLSCLQSTCSSCANTNRCLDTHVHTITAPVVGLMSYNAQVKEWFSSSPSCDATPDDVLQQYLAKLETAATSMARGSCEKPSSFKHADFTFFQSRGR</sequence>
<evidence type="ECO:0000313" key="3">
    <source>
        <dbReference type="Proteomes" id="UP000886520"/>
    </source>
</evidence>
<evidence type="ECO:0000256" key="1">
    <source>
        <dbReference type="SAM" id="MobiDB-lite"/>
    </source>
</evidence>
<evidence type="ECO:0000313" key="2">
    <source>
        <dbReference type="EMBL" id="KAI5068091.1"/>
    </source>
</evidence>
<dbReference type="OrthoDB" id="1920576at2759"/>
<dbReference type="InterPro" id="IPR008507">
    <property type="entry name" value="DUF789"/>
</dbReference>
<feature type="region of interest" description="Disordered" evidence="1">
    <location>
        <begin position="460"/>
        <end position="485"/>
    </location>
</feature>
<feature type="compositionally biased region" description="Polar residues" evidence="1">
    <location>
        <begin position="639"/>
        <end position="664"/>
    </location>
</feature>